<dbReference type="NCBIfam" id="TIGR04183">
    <property type="entry name" value="Por_Secre_tail"/>
    <property type="match status" value="1"/>
</dbReference>
<evidence type="ECO:0000313" key="3">
    <source>
        <dbReference type="EMBL" id="GAA4270668.1"/>
    </source>
</evidence>
<reference evidence="4" key="1">
    <citation type="journal article" date="2019" name="Int. J. Syst. Evol. Microbiol.">
        <title>The Global Catalogue of Microorganisms (GCM) 10K type strain sequencing project: providing services to taxonomists for standard genome sequencing and annotation.</title>
        <authorList>
            <consortium name="The Broad Institute Genomics Platform"/>
            <consortium name="The Broad Institute Genome Sequencing Center for Infectious Disease"/>
            <person name="Wu L."/>
            <person name="Ma J."/>
        </authorList>
    </citation>
    <scope>NUCLEOTIDE SEQUENCE [LARGE SCALE GENOMIC DNA]</scope>
    <source>
        <strain evidence="4">JCM 17452</strain>
    </source>
</reference>
<gene>
    <name evidence="3" type="ORF">GCM10022257_27690</name>
</gene>
<dbReference type="EMBL" id="BAABAV010000004">
    <property type="protein sequence ID" value="GAA4270668.1"/>
    <property type="molecule type" value="Genomic_DNA"/>
</dbReference>
<dbReference type="Pfam" id="PF18962">
    <property type="entry name" value="Por_Secre_tail"/>
    <property type="match status" value="1"/>
</dbReference>
<dbReference type="RefSeq" id="WP_139003050.1">
    <property type="nucleotide sequence ID" value="NZ_BAABAV010000004.1"/>
</dbReference>
<sequence length="283" mass="30980">MKKTIQPQLKKRLTQYGALSAAIMGISNVEGQIGYFDVAPDYGGPDLTYDVRMNEENGDMDVDFQIQHEASVPYLAINIQDPSASVLGIKVTTPFNINYVSALSQSAVIGPTPPNSWMNDNGTISYNNCVYSGAYPNSQWCGLNGADRYIGVRFKIESTDTFHYGWIRISKSETPAGNWLIKDHGFNPTPEASIIAGEQITLSDKDVAFSKAKIIGLNKSIALFNIPNRTSYSILDISGKKVLNGQLEGRTTTINADSLSSGIYIIQVIDNDTKAVLRKKLVL</sequence>
<accession>A0ABP8EEL4</accession>
<comment type="caution">
    <text evidence="3">The sequence shown here is derived from an EMBL/GenBank/DDBJ whole genome shotgun (WGS) entry which is preliminary data.</text>
</comment>
<organism evidence="3 4">
    <name type="scientific">Hyunsoonleella aestuarii</name>
    <dbReference type="NCBI Taxonomy" id="912802"/>
    <lineage>
        <taxon>Bacteria</taxon>
        <taxon>Pseudomonadati</taxon>
        <taxon>Bacteroidota</taxon>
        <taxon>Flavobacteriia</taxon>
        <taxon>Flavobacteriales</taxon>
        <taxon>Flavobacteriaceae</taxon>
    </lineage>
</organism>
<protein>
    <recommendedName>
        <fullName evidence="2">Secretion system C-terminal sorting domain-containing protein</fullName>
    </recommendedName>
</protein>
<evidence type="ECO:0000256" key="1">
    <source>
        <dbReference type="ARBA" id="ARBA00022729"/>
    </source>
</evidence>
<evidence type="ECO:0000313" key="4">
    <source>
        <dbReference type="Proteomes" id="UP001500027"/>
    </source>
</evidence>
<name>A0ABP8EEL4_9FLAO</name>
<evidence type="ECO:0000259" key="2">
    <source>
        <dbReference type="Pfam" id="PF18962"/>
    </source>
</evidence>
<keyword evidence="1" id="KW-0732">Signal</keyword>
<proteinExistence type="predicted"/>
<dbReference type="Proteomes" id="UP001500027">
    <property type="component" value="Unassembled WGS sequence"/>
</dbReference>
<keyword evidence="4" id="KW-1185">Reference proteome</keyword>
<dbReference type="InterPro" id="IPR026444">
    <property type="entry name" value="Secre_tail"/>
</dbReference>
<feature type="domain" description="Secretion system C-terminal sorting" evidence="2">
    <location>
        <begin position="228"/>
        <end position="281"/>
    </location>
</feature>